<dbReference type="EMBL" id="HACG01019789">
    <property type="protein sequence ID" value="CEK66654.1"/>
    <property type="molecule type" value="Transcribed_RNA"/>
</dbReference>
<evidence type="ECO:0000313" key="2">
    <source>
        <dbReference type="EMBL" id="CEK66654.1"/>
    </source>
</evidence>
<feature type="region of interest" description="Disordered" evidence="1">
    <location>
        <begin position="1"/>
        <end position="27"/>
    </location>
</feature>
<organism evidence="2">
    <name type="scientific">Arion vulgaris</name>
    <dbReference type="NCBI Taxonomy" id="1028688"/>
    <lineage>
        <taxon>Eukaryota</taxon>
        <taxon>Metazoa</taxon>
        <taxon>Spiralia</taxon>
        <taxon>Lophotrochozoa</taxon>
        <taxon>Mollusca</taxon>
        <taxon>Gastropoda</taxon>
        <taxon>Heterobranchia</taxon>
        <taxon>Euthyneura</taxon>
        <taxon>Panpulmonata</taxon>
        <taxon>Eupulmonata</taxon>
        <taxon>Stylommatophora</taxon>
        <taxon>Helicina</taxon>
        <taxon>Arionoidea</taxon>
        <taxon>Arionidae</taxon>
        <taxon>Arion</taxon>
    </lineage>
</organism>
<gene>
    <name evidence="2" type="primary">ORF59657</name>
</gene>
<name>A0A0B6ZDI3_9EUPU</name>
<evidence type="ECO:0000256" key="1">
    <source>
        <dbReference type="SAM" id="MobiDB-lite"/>
    </source>
</evidence>
<proteinExistence type="predicted"/>
<accession>A0A0B6ZDI3</accession>
<protein>
    <submittedName>
        <fullName evidence="2">Uncharacterized protein</fullName>
    </submittedName>
</protein>
<dbReference type="AlphaFoldDB" id="A0A0B6ZDI3"/>
<sequence>MHSTFGTPVSADGSCGSLAKHNPYSTPSGAKSSYYRLGVGAHGSLQNSVPGVC</sequence>
<reference evidence="2" key="1">
    <citation type="submission" date="2014-12" db="EMBL/GenBank/DDBJ databases">
        <title>Insight into the proteome of Arion vulgaris.</title>
        <authorList>
            <person name="Aradska J."/>
            <person name="Bulat T."/>
            <person name="Smidak R."/>
            <person name="Sarate P."/>
            <person name="Gangsoo J."/>
            <person name="Sialana F."/>
            <person name="Bilban M."/>
            <person name="Lubec G."/>
        </authorList>
    </citation>
    <scope>NUCLEOTIDE SEQUENCE</scope>
    <source>
        <tissue evidence="2">Skin</tissue>
    </source>
</reference>